<sequence>MLQYTTNNRKSNDYWNSQSVKQNKKITNLKISGAIVTQKKDDVVSKLIDLSLHSYLGLNQNKQLKLTTCQVINEFGCGVFKGITSYHKKTEDILKAIYQFPSCYTLTGGKFFLE</sequence>
<dbReference type="AlphaFoldDB" id="A0A1Y1WQG4"/>
<reference evidence="1 2" key="2">
    <citation type="submission" date="2016-08" db="EMBL/GenBank/DDBJ databases">
        <title>Pervasive Adenine N6-methylation of Active Genes in Fungi.</title>
        <authorList>
            <consortium name="DOE Joint Genome Institute"/>
            <person name="Mondo S.J."/>
            <person name="Dannebaum R.O."/>
            <person name="Kuo R.C."/>
            <person name="Labutti K."/>
            <person name="Haridas S."/>
            <person name="Kuo A."/>
            <person name="Salamov A."/>
            <person name="Ahrendt S.R."/>
            <person name="Lipzen A."/>
            <person name="Sullivan W."/>
            <person name="Andreopoulos W.B."/>
            <person name="Clum A."/>
            <person name="Lindquist E."/>
            <person name="Daum C."/>
            <person name="Ramamoorthy G.K."/>
            <person name="Gryganskyi A."/>
            <person name="Culley D."/>
            <person name="Magnuson J.K."/>
            <person name="James T.Y."/>
            <person name="O'Malley M.A."/>
            <person name="Stajich J.E."/>
            <person name="Spatafora J.W."/>
            <person name="Visel A."/>
            <person name="Grigoriev I.V."/>
        </authorList>
    </citation>
    <scope>NUCLEOTIDE SEQUENCE [LARGE SCALE GENOMIC DNA]</scope>
    <source>
        <strain evidence="1 2">S4</strain>
    </source>
</reference>
<accession>A0A1Y1WQG4</accession>
<evidence type="ECO:0000313" key="1">
    <source>
        <dbReference type="EMBL" id="ORX75635.1"/>
    </source>
</evidence>
<dbReference type="EMBL" id="MCFG01000346">
    <property type="protein sequence ID" value="ORX75635.1"/>
    <property type="molecule type" value="Genomic_DNA"/>
</dbReference>
<proteinExistence type="predicted"/>
<keyword evidence="2" id="KW-1185">Reference proteome</keyword>
<name>A0A1Y1WQG4_9FUNG</name>
<organism evidence="1 2">
    <name type="scientific">Anaeromyces robustus</name>
    <dbReference type="NCBI Taxonomy" id="1754192"/>
    <lineage>
        <taxon>Eukaryota</taxon>
        <taxon>Fungi</taxon>
        <taxon>Fungi incertae sedis</taxon>
        <taxon>Chytridiomycota</taxon>
        <taxon>Chytridiomycota incertae sedis</taxon>
        <taxon>Neocallimastigomycetes</taxon>
        <taxon>Neocallimastigales</taxon>
        <taxon>Neocallimastigaceae</taxon>
        <taxon>Anaeromyces</taxon>
    </lineage>
</organism>
<gene>
    <name evidence="1" type="ORF">BCR32DRAFT_271806</name>
</gene>
<reference evidence="1 2" key="1">
    <citation type="submission" date="2016-08" db="EMBL/GenBank/DDBJ databases">
        <title>A Parts List for Fungal Cellulosomes Revealed by Comparative Genomics.</title>
        <authorList>
            <consortium name="DOE Joint Genome Institute"/>
            <person name="Haitjema C.H."/>
            <person name="Gilmore S.P."/>
            <person name="Henske J.K."/>
            <person name="Solomon K.V."/>
            <person name="De Groot R."/>
            <person name="Kuo A."/>
            <person name="Mondo S.J."/>
            <person name="Salamov A.A."/>
            <person name="Labutti K."/>
            <person name="Zhao Z."/>
            <person name="Chiniquy J."/>
            <person name="Barry K."/>
            <person name="Brewer H.M."/>
            <person name="Purvine S.O."/>
            <person name="Wright A.T."/>
            <person name="Boxma B."/>
            <person name="Van Alen T."/>
            <person name="Hackstein J.H."/>
            <person name="Baker S.E."/>
            <person name="Grigoriev I.V."/>
            <person name="O'Malley M.A."/>
        </authorList>
    </citation>
    <scope>NUCLEOTIDE SEQUENCE [LARGE SCALE GENOMIC DNA]</scope>
    <source>
        <strain evidence="1 2">S4</strain>
    </source>
</reference>
<evidence type="ECO:0000313" key="2">
    <source>
        <dbReference type="Proteomes" id="UP000193944"/>
    </source>
</evidence>
<dbReference type="Proteomes" id="UP000193944">
    <property type="component" value="Unassembled WGS sequence"/>
</dbReference>
<dbReference type="STRING" id="1754192.A0A1Y1WQG4"/>
<comment type="caution">
    <text evidence="1">The sequence shown here is derived from an EMBL/GenBank/DDBJ whole genome shotgun (WGS) entry which is preliminary data.</text>
</comment>
<protein>
    <submittedName>
        <fullName evidence="1">Uncharacterized protein</fullName>
    </submittedName>
</protein>